<feature type="transmembrane region" description="Helical" evidence="6">
    <location>
        <begin position="90"/>
        <end position="111"/>
    </location>
</feature>
<dbReference type="RefSeq" id="WP_123206390.1">
    <property type="nucleotide sequence ID" value="NZ_RBEE01000023.1"/>
</dbReference>
<evidence type="ECO:0000256" key="5">
    <source>
        <dbReference type="ARBA" id="ARBA00023136"/>
    </source>
</evidence>
<comment type="subcellular location">
    <subcellularLocation>
        <location evidence="1">Cell membrane</location>
        <topology evidence="1">Multi-pass membrane protein</topology>
    </subcellularLocation>
</comment>
<sequence>MIKIIKKAFAIFKNMHFQSLLANGMMAVFGMITLSILYRNLTVVDIGIYIFFLAIVGLIDNLRAGFLTITIVKFFSGTTEERGNEVAGSAWLLAMVISVIFLIINIPTYFISSYVTDQGLALFLKYFSIISLITLPCFMADCIVQASKRFDRLLWLRIFNQGSYTLVIFTLAYLGKLNLMTVMYTFIGSNLFASCIVLVLRWTMISSVFKAKLNTAWELFHFGKYSMGTNISSNLFGVTNTFVINFLIGPAALAMYNLGGKLLQIVEIPLLSFVTSGMPLLSTHYNKGEKTEMIYTLKKLIGMLTIVLIPVIIIALIFAQPIIHLLGGKGYVSNEAPNLFRIFMVIALLYPADRFFAIGVDIIHQPKINFYKIIIMSLVNLAAVFAFVGIYHSVYSIAFASITPIVVAIYMTYKPLNKYSKFSFLSIYQVGFKELILLIKQLNNTFFKSSHKIVNEKK</sequence>
<reference evidence="7 8" key="1">
    <citation type="submission" date="2018-10" db="EMBL/GenBank/DDBJ databases">
        <title>Genome sequencing of Pedobacter jejuensis TNB23.</title>
        <authorList>
            <person name="Cho Y.-J."/>
            <person name="Cho A."/>
            <person name="Kim O.-S."/>
        </authorList>
    </citation>
    <scope>NUCLEOTIDE SEQUENCE [LARGE SCALE GENOMIC DNA]</scope>
    <source>
        <strain evidence="7 8">TNB23</strain>
    </source>
</reference>
<feature type="transmembrane region" description="Helical" evidence="6">
    <location>
        <begin position="339"/>
        <end position="357"/>
    </location>
</feature>
<feature type="transmembrane region" description="Helical" evidence="6">
    <location>
        <begin position="181"/>
        <end position="200"/>
    </location>
</feature>
<evidence type="ECO:0000313" key="7">
    <source>
        <dbReference type="EMBL" id="RNL52588.1"/>
    </source>
</evidence>
<dbReference type="AlphaFoldDB" id="A0A3N0BU82"/>
<keyword evidence="4 6" id="KW-1133">Transmembrane helix</keyword>
<keyword evidence="8" id="KW-1185">Reference proteome</keyword>
<feature type="transmembrane region" description="Helical" evidence="6">
    <location>
        <begin position="123"/>
        <end position="142"/>
    </location>
</feature>
<feature type="transmembrane region" description="Helical" evidence="6">
    <location>
        <begin position="46"/>
        <end position="69"/>
    </location>
</feature>
<feature type="transmembrane region" description="Helical" evidence="6">
    <location>
        <begin position="301"/>
        <end position="319"/>
    </location>
</feature>
<dbReference type="InterPro" id="IPR050833">
    <property type="entry name" value="Poly_Biosynth_Transport"/>
</dbReference>
<dbReference type="EMBL" id="RBEE01000023">
    <property type="protein sequence ID" value="RNL52588.1"/>
    <property type="molecule type" value="Genomic_DNA"/>
</dbReference>
<keyword evidence="5 6" id="KW-0472">Membrane</keyword>
<evidence type="ECO:0000256" key="1">
    <source>
        <dbReference type="ARBA" id="ARBA00004651"/>
    </source>
</evidence>
<feature type="transmembrane region" description="Helical" evidence="6">
    <location>
        <begin position="262"/>
        <end position="281"/>
    </location>
</feature>
<dbReference type="Proteomes" id="UP000274046">
    <property type="component" value="Unassembled WGS sequence"/>
</dbReference>
<dbReference type="OrthoDB" id="629958at2"/>
<dbReference type="GO" id="GO:0005886">
    <property type="term" value="C:plasma membrane"/>
    <property type="evidence" value="ECO:0007669"/>
    <property type="project" value="UniProtKB-SubCell"/>
</dbReference>
<proteinExistence type="predicted"/>
<evidence type="ECO:0000256" key="2">
    <source>
        <dbReference type="ARBA" id="ARBA00022475"/>
    </source>
</evidence>
<feature type="transmembrane region" description="Helical" evidence="6">
    <location>
        <begin position="394"/>
        <end position="413"/>
    </location>
</feature>
<accession>A0A3N0BU82</accession>
<evidence type="ECO:0000256" key="3">
    <source>
        <dbReference type="ARBA" id="ARBA00022692"/>
    </source>
</evidence>
<feature type="transmembrane region" description="Helical" evidence="6">
    <location>
        <begin position="369"/>
        <end position="388"/>
    </location>
</feature>
<dbReference type="Pfam" id="PF13440">
    <property type="entry name" value="Polysacc_synt_3"/>
    <property type="match status" value="1"/>
</dbReference>
<protein>
    <submittedName>
        <fullName evidence="7">Lipopolysaccharide biosynthesis protein</fullName>
    </submittedName>
</protein>
<dbReference type="PANTHER" id="PTHR30250:SF11">
    <property type="entry name" value="O-ANTIGEN TRANSPORTER-RELATED"/>
    <property type="match status" value="1"/>
</dbReference>
<feature type="transmembrane region" description="Helical" evidence="6">
    <location>
        <begin position="20"/>
        <end position="40"/>
    </location>
</feature>
<dbReference type="PANTHER" id="PTHR30250">
    <property type="entry name" value="PST FAMILY PREDICTED COLANIC ACID TRANSPORTER"/>
    <property type="match status" value="1"/>
</dbReference>
<gene>
    <name evidence="7" type="ORF">D7004_13660</name>
</gene>
<comment type="caution">
    <text evidence="7">The sequence shown here is derived from an EMBL/GenBank/DDBJ whole genome shotgun (WGS) entry which is preliminary data.</text>
</comment>
<organism evidence="7 8">
    <name type="scientific">Pedobacter jejuensis</name>
    <dbReference type="NCBI Taxonomy" id="1268550"/>
    <lineage>
        <taxon>Bacteria</taxon>
        <taxon>Pseudomonadati</taxon>
        <taxon>Bacteroidota</taxon>
        <taxon>Sphingobacteriia</taxon>
        <taxon>Sphingobacteriales</taxon>
        <taxon>Sphingobacteriaceae</taxon>
        <taxon>Pedobacter</taxon>
    </lineage>
</organism>
<feature type="transmembrane region" description="Helical" evidence="6">
    <location>
        <begin position="154"/>
        <end position="175"/>
    </location>
</feature>
<keyword evidence="2" id="KW-1003">Cell membrane</keyword>
<evidence type="ECO:0000313" key="8">
    <source>
        <dbReference type="Proteomes" id="UP000274046"/>
    </source>
</evidence>
<evidence type="ECO:0000256" key="4">
    <source>
        <dbReference type="ARBA" id="ARBA00022989"/>
    </source>
</evidence>
<evidence type="ECO:0000256" key="6">
    <source>
        <dbReference type="SAM" id="Phobius"/>
    </source>
</evidence>
<keyword evidence="3 6" id="KW-0812">Transmembrane</keyword>
<feature type="transmembrane region" description="Helical" evidence="6">
    <location>
        <begin position="235"/>
        <end position="256"/>
    </location>
</feature>
<name>A0A3N0BU82_9SPHI</name>